<dbReference type="InterPro" id="IPR036390">
    <property type="entry name" value="WH_DNA-bd_sf"/>
</dbReference>
<dbReference type="EMBL" id="JBHUMQ010000029">
    <property type="protein sequence ID" value="MFD2694720.1"/>
    <property type="molecule type" value="Genomic_DNA"/>
</dbReference>
<keyword evidence="1" id="KW-0238">DNA-binding</keyword>
<proteinExistence type="predicted"/>
<dbReference type="CDD" id="cd00090">
    <property type="entry name" value="HTH_ARSR"/>
    <property type="match status" value="1"/>
</dbReference>
<keyword evidence="4" id="KW-1185">Reference proteome</keyword>
<evidence type="ECO:0000256" key="1">
    <source>
        <dbReference type="ARBA" id="ARBA00023125"/>
    </source>
</evidence>
<dbReference type="Pfam" id="PF01022">
    <property type="entry name" value="HTH_5"/>
    <property type="match status" value="1"/>
</dbReference>
<dbReference type="InterPro" id="IPR036388">
    <property type="entry name" value="WH-like_DNA-bd_sf"/>
</dbReference>
<dbReference type="RefSeq" id="WP_253063848.1">
    <property type="nucleotide sequence ID" value="NZ_JAMXWM010000024.1"/>
</dbReference>
<reference evidence="4" key="1">
    <citation type="journal article" date="2019" name="Int. J. Syst. Evol. Microbiol.">
        <title>The Global Catalogue of Microorganisms (GCM) 10K type strain sequencing project: providing services to taxonomists for standard genome sequencing and annotation.</title>
        <authorList>
            <consortium name="The Broad Institute Genomics Platform"/>
            <consortium name="The Broad Institute Genome Sequencing Center for Infectious Disease"/>
            <person name="Wu L."/>
            <person name="Ma J."/>
        </authorList>
    </citation>
    <scope>NUCLEOTIDE SEQUENCE [LARGE SCALE GENOMIC DNA]</scope>
    <source>
        <strain evidence="4">TISTR 2466</strain>
    </source>
</reference>
<organism evidence="3 4">
    <name type="scientific">Sporolactobacillus shoreicorticis</name>
    <dbReference type="NCBI Taxonomy" id="1923877"/>
    <lineage>
        <taxon>Bacteria</taxon>
        <taxon>Bacillati</taxon>
        <taxon>Bacillota</taxon>
        <taxon>Bacilli</taxon>
        <taxon>Bacillales</taxon>
        <taxon>Sporolactobacillaceae</taxon>
        <taxon>Sporolactobacillus</taxon>
    </lineage>
</organism>
<evidence type="ECO:0000259" key="2">
    <source>
        <dbReference type="Pfam" id="PF01022"/>
    </source>
</evidence>
<dbReference type="InterPro" id="IPR011991">
    <property type="entry name" value="ArsR-like_HTH"/>
</dbReference>
<comment type="caution">
    <text evidence="3">The sequence shown here is derived from an EMBL/GenBank/DDBJ whole genome shotgun (WGS) entry which is preliminary data.</text>
</comment>
<evidence type="ECO:0000313" key="4">
    <source>
        <dbReference type="Proteomes" id="UP001597399"/>
    </source>
</evidence>
<accession>A0ABW5S4L5</accession>
<dbReference type="InterPro" id="IPR001845">
    <property type="entry name" value="HTH_ArsR_DNA-bd_dom"/>
</dbReference>
<dbReference type="Gene3D" id="1.10.10.10">
    <property type="entry name" value="Winged helix-like DNA-binding domain superfamily/Winged helix DNA-binding domain"/>
    <property type="match status" value="1"/>
</dbReference>
<protein>
    <submittedName>
        <fullName evidence="3">ArsR/SmtB family transcription factor</fullName>
    </submittedName>
</protein>
<feature type="domain" description="HTH arsR-type" evidence="2">
    <location>
        <begin position="2"/>
        <end position="45"/>
    </location>
</feature>
<dbReference type="Proteomes" id="UP001597399">
    <property type="component" value="Unassembled WGS sequence"/>
</dbReference>
<name>A0ABW5S4L5_9BACL</name>
<gene>
    <name evidence="3" type="ORF">ACFSUE_13970</name>
</gene>
<dbReference type="SUPFAM" id="SSF46785">
    <property type="entry name" value="Winged helix' DNA-binding domain"/>
    <property type="match status" value="1"/>
</dbReference>
<sequence length="81" mass="9318">MRIKILIELSEGACYVSKLARKLTIGRALLYLHLNKLEEAQLVRSDLKFSSDGKALKYYYVNPFNIVIDNERLIKLSSKNS</sequence>
<evidence type="ECO:0000313" key="3">
    <source>
        <dbReference type="EMBL" id="MFD2694720.1"/>
    </source>
</evidence>